<accession>A0A853CDN5</accession>
<feature type="domain" description="Acyl-CoA dehydrogenase/oxidase N-terminal" evidence="1">
    <location>
        <begin position="4"/>
        <end position="105"/>
    </location>
</feature>
<keyword evidence="3" id="KW-1185">Reference proteome</keyword>
<proteinExistence type="predicted"/>
<dbReference type="GO" id="GO:0003995">
    <property type="term" value="F:acyl-CoA dehydrogenase activity"/>
    <property type="evidence" value="ECO:0007669"/>
    <property type="project" value="TreeGrafter"/>
</dbReference>
<dbReference type="PANTHER" id="PTHR43884">
    <property type="entry name" value="ACYL-COA DEHYDROGENASE"/>
    <property type="match status" value="1"/>
</dbReference>
<comment type="caution">
    <text evidence="2">The sequence shown here is derived from an EMBL/GenBank/DDBJ whole genome shotgun (WGS) entry which is preliminary data.</text>
</comment>
<sequence length="328" mass="33438">MSRVLDRARALADEVLWPAAEEIEAAGLVPRRLLDALASAGLYGLTGPADVGGLEADPPTVARVIEEVAAGDLSTAFVWLQHLGVVAAVARSELRGAHLADLCAGRLRAGVALQAATRPGPSTVVVRAAPDGFLVDGDVPWVTGWGLVDVVLLAARDADDVVHLFWTDAVESPALTAVPQELVAVTASSTVQLHLRGLALPADRLVATVPLADWQAGDAAGLRPNGSLALGVVARCARLAPSPLDGSLTAELDAVRTRLDTANPAELPAARAAASALAARATTALVVATGSAAIAAGSPVARLAREALFLQVFGTRPAIRAALLGELT</sequence>
<evidence type="ECO:0000313" key="2">
    <source>
        <dbReference type="EMBL" id="NYJ05206.1"/>
    </source>
</evidence>
<protein>
    <submittedName>
        <fullName evidence="2">Alkylation response protein AidB-like acyl-CoA dehydrogenase</fullName>
    </submittedName>
</protein>
<name>A0A853CDN5_9ACTN</name>
<dbReference type="PANTHER" id="PTHR43884:SF12">
    <property type="entry name" value="ISOVALERYL-COA DEHYDROGENASE, MITOCHONDRIAL-RELATED"/>
    <property type="match status" value="1"/>
</dbReference>
<dbReference type="Proteomes" id="UP000541969">
    <property type="component" value="Unassembled WGS sequence"/>
</dbReference>
<dbReference type="InterPro" id="IPR037069">
    <property type="entry name" value="AcylCoA_DH/ox_N_sf"/>
</dbReference>
<gene>
    <name evidence="2" type="ORF">GGQ55_001484</name>
</gene>
<organism evidence="2 3">
    <name type="scientific">Petropleomorpha daqingensis</name>
    <dbReference type="NCBI Taxonomy" id="2026353"/>
    <lineage>
        <taxon>Bacteria</taxon>
        <taxon>Bacillati</taxon>
        <taxon>Actinomycetota</taxon>
        <taxon>Actinomycetes</taxon>
        <taxon>Geodermatophilales</taxon>
        <taxon>Geodermatophilaceae</taxon>
        <taxon>Petropleomorpha</taxon>
    </lineage>
</organism>
<dbReference type="Pfam" id="PF02771">
    <property type="entry name" value="Acyl-CoA_dh_N"/>
    <property type="match status" value="1"/>
</dbReference>
<dbReference type="GO" id="GO:0050660">
    <property type="term" value="F:flavin adenine dinucleotide binding"/>
    <property type="evidence" value="ECO:0007669"/>
    <property type="project" value="InterPro"/>
</dbReference>
<dbReference type="EMBL" id="JACBZT010000001">
    <property type="protein sequence ID" value="NYJ05206.1"/>
    <property type="molecule type" value="Genomic_DNA"/>
</dbReference>
<dbReference type="SUPFAM" id="SSF56645">
    <property type="entry name" value="Acyl-CoA dehydrogenase NM domain-like"/>
    <property type="match status" value="1"/>
</dbReference>
<dbReference type="AlphaFoldDB" id="A0A853CDN5"/>
<dbReference type="Gene3D" id="1.10.540.10">
    <property type="entry name" value="Acyl-CoA dehydrogenase/oxidase, N-terminal domain"/>
    <property type="match status" value="1"/>
</dbReference>
<dbReference type="InterPro" id="IPR013786">
    <property type="entry name" value="AcylCoA_DH/ox_N"/>
</dbReference>
<reference evidence="2 3" key="1">
    <citation type="submission" date="2020-07" db="EMBL/GenBank/DDBJ databases">
        <title>Sequencing the genomes of 1000 actinobacteria strains.</title>
        <authorList>
            <person name="Klenk H.-P."/>
        </authorList>
    </citation>
    <scope>NUCLEOTIDE SEQUENCE [LARGE SCALE GENOMIC DNA]</scope>
    <source>
        <strain evidence="2 3">DSM 104001</strain>
    </source>
</reference>
<dbReference type="RefSeq" id="WP_179715823.1">
    <property type="nucleotide sequence ID" value="NZ_JACBZT010000001.1"/>
</dbReference>
<dbReference type="InterPro" id="IPR009100">
    <property type="entry name" value="AcylCoA_DH/oxidase_NM_dom_sf"/>
</dbReference>
<evidence type="ECO:0000313" key="3">
    <source>
        <dbReference type="Proteomes" id="UP000541969"/>
    </source>
</evidence>
<evidence type="ECO:0000259" key="1">
    <source>
        <dbReference type="Pfam" id="PF02771"/>
    </source>
</evidence>